<protein>
    <recommendedName>
        <fullName evidence="7">Alpha-1,2-Mannosidase</fullName>
    </recommendedName>
</protein>
<reference evidence="5 6" key="1">
    <citation type="submission" date="2018-10" db="EMBL/GenBank/DDBJ databases">
        <title>A high-quality apple genome assembly.</title>
        <authorList>
            <person name="Hu J."/>
        </authorList>
    </citation>
    <scope>NUCLEOTIDE SEQUENCE [LARGE SCALE GENOMIC DNA]</scope>
    <source>
        <strain evidence="6">cv. HFTH1</strain>
        <tissue evidence="5">Young leaf</tissue>
    </source>
</reference>
<dbReference type="GO" id="GO:0044322">
    <property type="term" value="C:endoplasmic reticulum quality control compartment"/>
    <property type="evidence" value="ECO:0007669"/>
    <property type="project" value="GOC"/>
</dbReference>
<comment type="subcellular location">
    <subcellularLocation>
        <location evidence="1">Endoplasmic reticulum</location>
    </subcellularLocation>
</comment>
<keyword evidence="3" id="KW-0256">Endoplasmic reticulum</keyword>
<accession>A0A498JRQ6</accession>
<evidence type="ECO:0000256" key="2">
    <source>
        <dbReference type="ARBA" id="ARBA00007658"/>
    </source>
</evidence>
<sequence>MGIRNIDQKSGLEYLPQDYSGSALTLIESLSRLGQGVYKNQLLTLADDLGKRFLPAFNTPTGLPYAWIYLKVTIYDSASMLNSVDRVDGVMEKETTETSTSACGSLILGMGALSRLTGDPKYESAALCALRELWGMWSSLNLLGTMLDVSTGEWIVYSSGIGAGRFRRGFEVFNALHYKYI</sequence>
<dbReference type="SUPFAM" id="SSF48225">
    <property type="entry name" value="Seven-hairpin glycosidases"/>
    <property type="match status" value="1"/>
</dbReference>
<evidence type="ECO:0000256" key="1">
    <source>
        <dbReference type="ARBA" id="ARBA00004240"/>
    </source>
</evidence>
<organism evidence="5 6">
    <name type="scientific">Malus domestica</name>
    <name type="common">Apple</name>
    <name type="synonym">Pyrus malus</name>
    <dbReference type="NCBI Taxonomy" id="3750"/>
    <lineage>
        <taxon>Eukaryota</taxon>
        <taxon>Viridiplantae</taxon>
        <taxon>Streptophyta</taxon>
        <taxon>Embryophyta</taxon>
        <taxon>Tracheophyta</taxon>
        <taxon>Spermatophyta</taxon>
        <taxon>Magnoliopsida</taxon>
        <taxon>eudicotyledons</taxon>
        <taxon>Gunneridae</taxon>
        <taxon>Pentapetalae</taxon>
        <taxon>rosids</taxon>
        <taxon>fabids</taxon>
        <taxon>Rosales</taxon>
        <taxon>Rosaceae</taxon>
        <taxon>Amygdaloideae</taxon>
        <taxon>Maleae</taxon>
        <taxon>Malus</taxon>
    </lineage>
</organism>
<dbReference type="PANTHER" id="PTHR45679:SF5">
    <property type="entry name" value="ER DEGRADATION-ENHANCING ALPHA-MANNOSIDASE-LIKE PROTEIN 1"/>
    <property type="match status" value="1"/>
</dbReference>
<dbReference type="GO" id="GO:0016020">
    <property type="term" value="C:membrane"/>
    <property type="evidence" value="ECO:0007669"/>
    <property type="project" value="InterPro"/>
</dbReference>
<dbReference type="Pfam" id="PF01532">
    <property type="entry name" value="Glyco_hydro_47"/>
    <property type="match status" value="1"/>
</dbReference>
<evidence type="ECO:0000256" key="4">
    <source>
        <dbReference type="ARBA" id="ARBA00023180"/>
    </source>
</evidence>
<evidence type="ECO:0008006" key="7">
    <source>
        <dbReference type="Google" id="ProtNLM"/>
    </source>
</evidence>
<dbReference type="STRING" id="3750.A0A498JRQ6"/>
<dbReference type="GO" id="GO:0005975">
    <property type="term" value="P:carbohydrate metabolic process"/>
    <property type="evidence" value="ECO:0007669"/>
    <property type="project" value="InterPro"/>
</dbReference>
<evidence type="ECO:0000313" key="5">
    <source>
        <dbReference type="EMBL" id="RXH96262.1"/>
    </source>
</evidence>
<dbReference type="AlphaFoldDB" id="A0A498JRQ6"/>
<dbReference type="GO" id="GO:0004571">
    <property type="term" value="F:mannosyl-oligosaccharide 1,2-alpha-mannosidase activity"/>
    <property type="evidence" value="ECO:0007669"/>
    <property type="project" value="InterPro"/>
</dbReference>
<evidence type="ECO:0000313" key="6">
    <source>
        <dbReference type="Proteomes" id="UP000290289"/>
    </source>
</evidence>
<dbReference type="InterPro" id="IPR036026">
    <property type="entry name" value="Seven-hairpin_glycosidases"/>
</dbReference>
<dbReference type="GO" id="GO:0005509">
    <property type="term" value="F:calcium ion binding"/>
    <property type="evidence" value="ECO:0007669"/>
    <property type="project" value="InterPro"/>
</dbReference>
<keyword evidence="4" id="KW-0325">Glycoprotein</keyword>
<dbReference type="Gene3D" id="1.50.10.10">
    <property type="match status" value="1"/>
</dbReference>
<comment type="similarity">
    <text evidence="2">Belongs to the glycosyl hydrolase 47 family.</text>
</comment>
<dbReference type="InterPro" id="IPR001382">
    <property type="entry name" value="Glyco_hydro_47"/>
</dbReference>
<dbReference type="EMBL" id="RDQH01000332">
    <property type="protein sequence ID" value="RXH96262.1"/>
    <property type="molecule type" value="Genomic_DNA"/>
</dbReference>
<dbReference type="InterPro" id="IPR012341">
    <property type="entry name" value="6hp_glycosidase-like_sf"/>
</dbReference>
<gene>
    <name evidence="5" type="ORF">DVH24_008766</name>
</gene>
<dbReference type="Proteomes" id="UP000290289">
    <property type="component" value="Chromosome 6"/>
</dbReference>
<dbReference type="GO" id="GO:1904380">
    <property type="term" value="P:endoplasmic reticulum mannose trimming"/>
    <property type="evidence" value="ECO:0007669"/>
    <property type="project" value="InterPro"/>
</dbReference>
<dbReference type="PANTHER" id="PTHR45679">
    <property type="entry name" value="ER DEGRADATION-ENHANCING ALPHA-MANNOSIDASE-LIKE PROTEIN 2"/>
    <property type="match status" value="1"/>
</dbReference>
<proteinExistence type="inferred from homology"/>
<comment type="caution">
    <text evidence="5">The sequence shown here is derived from an EMBL/GenBank/DDBJ whole genome shotgun (WGS) entry which is preliminary data.</text>
</comment>
<evidence type="ECO:0000256" key="3">
    <source>
        <dbReference type="ARBA" id="ARBA00022824"/>
    </source>
</evidence>
<dbReference type="InterPro" id="IPR044674">
    <property type="entry name" value="EDEM1/2/3"/>
</dbReference>
<name>A0A498JRQ6_MALDO</name>
<keyword evidence="6" id="KW-1185">Reference proteome</keyword>